<keyword evidence="3" id="KW-0963">Cytoplasm</keyword>
<feature type="domain" description="PTS EIIB type-2" evidence="12">
    <location>
        <begin position="399"/>
        <end position="486"/>
    </location>
</feature>
<dbReference type="InterPro" id="IPR013011">
    <property type="entry name" value="PTS_EIIB_2"/>
</dbReference>
<dbReference type="Gene3D" id="1.10.1790.10">
    <property type="entry name" value="PRD domain"/>
    <property type="match status" value="1"/>
</dbReference>
<dbReference type="Proteomes" id="UP000664256">
    <property type="component" value="Unassembled WGS sequence"/>
</dbReference>
<dbReference type="InterPro" id="IPR016152">
    <property type="entry name" value="PTrfase/Anion_transptr"/>
</dbReference>
<dbReference type="InterPro" id="IPR011608">
    <property type="entry name" value="PRD"/>
</dbReference>
<keyword evidence="4" id="KW-0597">Phosphoprotein</keyword>
<evidence type="ECO:0000256" key="3">
    <source>
        <dbReference type="ARBA" id="ARBA00022490"/>
    </source>
</evidence>
<keyword evidence="2" id="KW-0813">Transport</keyword>
<dbReference type="Gene3D" id="3.40.930.10">
    <property type="entry name" value="Mannitol-specific EII, Chain A"/>
    <property type="match status" value="1"/>
</dbReference>
<dbReference type="RefSeq" id="WP_206902627.1">
    <property type="nucleotide sequence ID" value="NZ_JAFLVT010000004.1"/>
</dbReference>
<sequence>MNERIRKILSLLIRNPELKMNDLTTKLSLTKRQINYAINTFNSELELKKIPKIKRNHSGDFEIPLEVIQMLTVEENKQNFYSIADGLSESDRAALILMLLVTDTGYVGLDHFIDLLDVSKSTIIEDLKKSEWLASKYELELVYDRINGYSLKGSEHRLLQLMSDMVHQHPIFQEDKVRDFLATNVSEEEIIHLIHGMEQMLHLSYSDESVDYLQSAARFLISRGLREKSNSDFLQERVSQTPEFKLLQILVSETSWQLNQKYLEWLTLLFLTSNIFEKKTTQDFDSDLQLRRLIHQMVEIFQNQTLIVIEDRESFERRILNHLRPACFRIRYNLSLGVYSLENLIQDSNHGILVELMKELITPIEKWLGKAFPEDELNLLSYYFGFQLTSHSKHQKQKPRAVVVCTNGVMVSKLMRESLKQLFPEIHFLASFSVRDFYHFEEDYDLVFTTTPLKTNLVQFIVDPIMSYKEQISLRYRVLSDLGIDQMDQAVDELIGIIQKHAKVSSLRNLKEELQYFLLQANNNTSLENHKVLPALTHYLKPNFITVINQPVIWQDAVKIACQPLLESRIIDERFYEDCIRQIKDVNYSGYLGSQTCIPHTTTDHGVLRDGVSLLISPEPIEFPGGHQVSLVMPLAFYDLTRHLRAINQIAAISENDELIQNLKQSDEVTSYQLIRQHT</sequence>
<dbReference type="PROSITE" id="PS51099">
    <property type="entry name" value="PTS_EIIB_TYPE_2"/>
    <property type="match status" value="1"/>
</dbReference>
<dbReference type="Pfam" id="PF00874">
    <property type="entry name" value="PRD"/>
    <property type="match status" value="1"/>
</dbReference>
<evidence type="ECO:0000256" key="10">
    <source>
        <dbReference type="ARBA" id="ARBA00042072"/>
    </source>
</evidence>
<keyword evidence="7" id="KW-0418">Kinase</keyword>
<dbReference type="InterPro" id="IPR036634">
    <property type="entry name" value="PRD_sf"/>
</dbReference>
<evidence type="ECO:0000256" key="2">
    <source>
        <dbReference type="ARBA" id="ARBA00022448"/>
    </source>
</evidence>
<dbReference type="Pfam" id="PF00359">
    <property type="entry name" value="PTS_EIIA_2"/>
    <property type="match status" value="1"/>
</dbReference>
<keyword evidence="5" id="KW-0808">Transferase</keyword>
<dbReference type="InterPro" id="IPR051351">
    <property type="entry name" value="Ascorbate-PTS_EIIA_comp"/>
</dbReference>
<gene>
    <name evidence="14" type="ORF">JZO76_02635</name>
</gene>
<dbReference type="PANTHER" id="PTHR36203">
    <property type="entry name" value="ASCORBATE-SPECIFIC PTS SYSTEM EIIA COMPONENT"/>
    <property type="match status" value="1"/>
</dbReference>
<dbReference type="Gene3D" id="3.40.50.2300">
    <property type="match status" value="1"/>
</dbReference>
<evidence type="ECO:0000313" key="15">
    <source>
        <dbReference type="Proteomes" id="UP000664256"/>
    </source>
</evidence>
<dbReference type="EMBL" id="JAFLVT010000004">
    <property type="protein sequence ID" value="MBO0448422.1"/>
    <property type="molecule type" value="Genomic_DNA"/>
</dbReference>
<evidence type="ECO:0000256" key="9">
    <source>
        <dbReference type="ARBA" id="ARBA00041175"/>
    </source>
</evidence>
<evidence type="ECO:0000256" key="4">
    <source>
        <dbReference type="ARBA" id="ARBA00022553"/>
    </source>
</evidence>
<dbReference type="PROSITE" id="PS51094">
    <property type="entry name" value="PTS_EIIA_TYPE_2"/>
    <property type="match status" value="1"/>
</dbReference>
<keyword evidence="14" id="KW-0762">Sugar transport</keyword>
<dbReference type="SUPFAM" id="SSF63520">
    <property type="entry name" value="PTS-regulatory domain, PRD"/>
    <property type="match status" value="1"/>
</dbReference>
<evidence type="ECO:0000256" key="6">
    <source>
        <dbReference type="ARBA" id="ARBA00022683"/>
    </source>
</evidence>
<evidence type="ECO:0000259" key="12">
    <source>
        <dbReference type="PROSITE" id="PS51099"/>
    </source>
</evidence>
<evidence type="ECO:0000256" key="8">
    <source>
        <dbReference type="ARBA" id="ARBA00037387"/>
    </source>
</evidence>
<evidence type="ECO:0000259" key="13">
    <source>
        <dbReference type="PROSITE" id="PS51372"/>
    </source>
</evidence>
<keyword evidence="15" id="KW-1185">Reference proteome</keyword>
<reference evidence="14 15" key="1">
    <citation type="submission" date="2021-03" db="EMBL/GenBank/DDBJ databases">
        <title>Enterococcal diversity collection.</title>
        <authorList>
            <person name="Gilmore M.S."/>
            <person name="Schwartzman J."/>
            <person name="Van Tyne D."/>
            <person name="Martin M."/>
            <person name="Earl A.M."/>
            <person name="Manson A.L."/>
            <person name="Straub T."/>
            <person name="Salamzade R."/>
            <person name="Saavedra J."/>
            <person name="Lebreton F."/>
            <person name="Prichula J."/>
            <person name="Schaufler K."/>
            <person name="Gaca A."/>
            <person name="Sgardioli B."/>
            <person name="Wagenaar J."/>
            <person name="Strong T."/>
        </authorList>
    </citation>
    <scope>NUCLEOTIDE SEQUENCE [LARGE SCALE GENOMIC DNA]</scope>
    <source>
        <strain evidence="14 15">MJM12</strain>
    </source>
</reference>
<dbReference type="PANTHER" id="PTHR36203:SF1">
    <property type="entry name" value="ASCORBATE-SPECIFIC PTS SYSTEM EIIA COMPONENT"/>
    <property type="match status" value="1"/>
</dbReference>
<organism evidence="14 15">
    <name type="scientific">Candidatus Enterococcus myersii</name>
    <dbReference type="NCBI Taxonomy" id="2815322"/>
    <lineage>
        <taxon>Bacteria</taxon>
        <taxon>Bacillati</taxon>
        <taxon>Bacillota</taxon>
        <taxon>Bacilli</taxon>
        <taxon>Lactobacillales</taxon>
        <taxon>Enterococcaceae</taxon>
        <taxon>Enterococcus</taxon>
    </lineage>
</organism>
<dbReference type="CDD" id="cd05568">
    <property type="entry name" value="PTS_IIB_bgl_like"/>
    <property type="match status" value="1"/>
</dbReference>
<dbReference type="PROSITE" id="PS51372">
    <property type="entry name" value="PRD_2"/>
    <property type="match status" value="1"/>
</dbReference>
<comment type="caution">
    <text evidence="14">The sequence shown here is derived from an EMBL/GenBank/DDBJ whole genome shotgun (WGS) entry which is preliminary data.</text>
</comment>
<protein>
    <recommendedName>
        <fullName evidence="9">Ascorbate-specific PTS system EIIA component</fullName>
    </recommendedName>
    <alternativeName>
        <fullName evidence="10">Ascorbate-specific phosphotransferase enzyme IIA component</fullName>
    </alternativeName>
</protein>
<evidence type="ECO:0000259" key="11">
    <source>
        <dbReference type="PROSITE" id="PS51094"/>
    </source>
</evidence>
<evidence type="ECO:0000313" key="14">
    <source>
        <dbReference type="EMBL" id="MBO0448422.1"/>
    </source>
</evidence>
<feature type="domain" description="PTS EIIA type-2" evidence="11">
    <location>
        <begin position="538"/>
        <end position="678"/>
    </location>
</feature>
<accession>A0ABS3H4N0</accession>
<dbReference type="InterPro" id="IPR036095">
    <property type="entry name" value="PTS_EIIB-like_sf"/>
</dbReference>
<dbReference type="SUPFAM" id="SSF55804">
    <property type="entry name" value="Phoshotransferase/anion transport protein"/>
    <property type="match status" value="1"/>
</dbReference>
<dbReference type="SUPFAM" id="SSF52794">
    <property type="entry name" value="PTS system IIB component-like"/>
    <property type="match status" value="1"/>
</dbReference>
<evidence type="ECO:0000256" key="5">
    <source>
        <dbReference type="ARBA" id="ARBA00022679"/>
    </source>
</evidence>
<dbReference type="InterPro" id="IPR002178">
    <property type="entry name" value="PTS_EIIA_type-2_dom"/>
</dbReference>
<evidence type="ECO:0000256" key="7">
    <source>
        <dbReference type="ARBA" id="ARBA00022777"/>
    </source>
</evidence>
<feature type="domain" description="PRD" evidence="13">
    <location>
        <begin position="285"/>
        <end position="394"/>
    </location>
</feature>
<comment type="subcellular location">
    <subcellularLocation>
        <location evidence="1">Cytoplasm</location>
    </subcellularLocation>
</comment>
<keyword evidence="6" id="KW-0598">Phosphotransferase system</keyword>
<proteinExistence type="predicted"/>
<name>A0ABS3H4N0_9ENTE</name>
<comment type="function">
    <text evidence="8">The phosphoenolpyruvate-dependent sugar phosphotransferase system (sugar PTS), a major carbohydrate active transport system, catalyzes the phosphorylation of incoming sugar substrates concomitantly with their translocation across the cell membrane. The enzyme II UlaABC PTS system is involved in ascorbate transport.</text>
</comment>
<evidence type="ECO:0000256" key="1">
    <source>
        <dbReference type="ARBA" id="ARBA00004496"/>
    </source>
</evidence>